<reference evidence="7" key="2">
    <citation type="submission" date="2017-10" db="EMBL/GenBank/DDBJ databases">
        <title>Ladona fulva Genome sequencing and assembly.</title>
        <authorList>
            <person name="Murali S."/>
            <person name="Richards S."/>
            <person name="Bandaranaike D."/>
            <person name="Bellair M."/>
            <person name="Blankenburg K."/>
            <person name="Chao H."/>
            <person name="Dinh H."/>
            <person name="Doddapaneni H."/>
            <person name="Dugan-Rocha S."/>
            <person name="Elkadiri S."/>
            <person name="Gnanaolivu R."/>
            <person name="Hernandez B."/>
            <person name="Skinner E."/>
            <person name="Javaid M."/>
            <person name="Lee S."/>
            <person name="Li M."/>
            <person name="Ming W."/>
            <person name="Munidasa M."/>
            <person name="Muniz J."/>
            <person name="Nguyen L."/>
            <person name="Hughes D."/>
            <person name="Osuji N."/>
            <person name="Pu L.-L."/>
            <person name="Puazo M."/>
            <person name="Qu C."/>
            <person name="Quiroz J."/>
            <person name="Raj R."/>
            <person name="Weissenberger G."/>
            <person name="Xin Y."/>
            <person name="Zou X."/>
            <person name="Han Y."/>
            <person name="Worley K."/>
            <person name="Muzny D."/>
            <person name="Gibbs R."/>
        </authorList>
    </citation>
    <scope>NUCLEOTIDE SEQUENCE</scope>
    <source>
        <strain evidence="7">Sampled in the wild</strain>
    </source>
</reference>
<sequence length="103" mass="11844">MEKVEAGGKILHKSCFRCLQCNCILRMESYTMNNGNLYCMTHFKQLFIAKGNYDDGFGAGQNKTKWTSSLKKQQKKDGSPKENGTFGKDNFFDEDSFYTRDID</sequence>
<reference evidence="7" key="1">
    <citation type="submission" date="2013-04" db="EMBL/GenBank/DDBJ databases">
        <authorList>
            <person name="Qu J."/>
            <person name="Murali S.C."/>
            <person name="Bandaranaike D."/>
            <person name="Bellair M."/>
            <person name="Blankenburg K."/>
            <person name="Chao H."/>
            <person name="Dinh H."/>
            <person name="Doddapaneni H."/>
            <person name="Downs B."/>
            <person name="Dugan-Rocha S."/>
            <person name="Elkadiri S."/>
            <person name="Gnanaolivu R.D."/>
            <person name="Hernandez B."/>
            <person name="Javaid M."/>
            <person name="Jayaseelan J.C."/>
            <person name="Lee S."/>
            <person name="Li M."/>
            <person name="Ming W."/>
            <person name="Munidasa M."/>
            <person name="Muniz J."/>
            <person name="Nguyen L."/>
            <person name="Ongeri F."/>
            <person name="Osuji N."/>
            <person name="Pu L.-L."/>
            <person name="Puazo M."/>
            <person name="Qu C."/>
            <person name="Quiroz J."/>
            <person name="Raj R."/>
            <person name="Weissenberger G."/>
            <person name="Xin Y."/>
            <person name="Zou X."/>
            <person name="Han Y."/>
            <person name="Richards S."/>
            <person name="Worley K."/>
            <person name="Muzny D."/>
            <person name="Gibbs R."/>
        </authorList>
    </citation>
    <scope>NUCLEOTIDE SEQUENCE</scope>
    <source>
        <strain evidence="7">Sampled in the wild</strain>
    </source>
</reference>
<dbReference type="InterPro" id="IPR001781">
    <property type="entry name" value="Znf_LIM"/>
</dbReference>
<protein>
    <recommendedName>
        <fullName evidence="6">LIM zinc-binding domain-containing protein</fullName>
    </recommendedName>
</protein>
<proteinExistence type="predicted"/>
<evidence type="ECO:0000256" key="5">
    <source>
        <dbReference type="SAM" id="MobiDB-lite"/>
    </source>
</evidence>
<dbReference type="Proteomes" id="UP000792457">
    <property type="component" value="Unassembled WGS sequence"/>
</dbReference>
<keyword evidence="3 4" id="KW-0440">LIM domain</keyword>
<name>A0A8K0JW95_LADFU</name>
<dbReference type="GO" id="GO:0046872">
    <property type="term" value="F:metal ion binding"/>
    <property type="evidence" value="ECO:0007669"/>
    <property type="project" value="UniProtKB-KW"/>
</dbReference>
<dbReference type="PROSITE" id="PS50023">
    <property type="entry name" value="LIM_DOMAIN_2"/>
    <property type="match status" value="1"/>
</dbReference>
<dbReference type="PANTHER" id="PTHR24206">
    <property type="entry name" value="OS06G0237300 PROTEIN"/>
    <property type="match status" value="1"/>
</dbReference>
<dbReference type="SUPFAM" id="SSF57716">
    <property type="entry name" value="Glucocorticoid receptor-like (DNA-binding domain)"/>
    <property type="match status" value="1"/>
</dbReference>
<evidence type="ECO:0000256" key="2">
    <source>
        <dbReference type="ARBA" id="ARBA00022833"/>
    </source>
</evidence>
<evidence type="ECO:0000256" key="4">
    <source>
        <dbReference type="PROSITE-ProRule" id="PRU00125"/>
    </source>
</evidence>
<dbReference type="EMBL" id="KZ308152">
    <property type="protein sequence ID" value="KAG8223047.1"/>
    <property type="molecule type" value="Genomic_DNA"/>
</dbReference>
<evidence type="ECO:0000313" key="7">
    <source>
        <dbReference type="EMBL" id="KAG8223047.1"/>
    </source>
</evidence>
<accession>A0A8K0JW95</accession>
<keyword evidence="2 4" id="KW-0862">Zinc</keyword>
<evidence type="ECO:0000259" key="6">
    <source>
        <dbReference type="PROSITE" id="PS50023"/>
    </source>
</evidence>
<evidence type="ECO:0000256" key="1">
    <source>
        <dbReference type="ARBA" id="ARBA00022723"/>
    </source>
</evidence>
<dbReference type="Gene3D" id="2.10.110.10">
    <property type="entry name" value="Cysteine Rich Protein"/>
    <property type="match status" value="1"/>
</dbReference>
<feature type="domain" description="LIM zinc-binding" evidence="6">
    <location>
        <begin position="1"/>
        <end position="49"/>
    </location>
</feature>
<keyword evidence="8" id="KW-1185">Reference proteome</keyword>
<evidence type="ECO:0000256" key="3">
    <source>
        <dbReference type="ARBA" id="ARBA00023038"/>
    </source>
</evidence>
<comment type="caution">
    <text evidence="7">The sequence shown here is derived from an EMBL/GenBank/DDBJ whole genome shotgun (WGS) entry which is preliminary data.</text>
</comment>
<dbReference type="CDD" id="cd09358">
    <property type="entry name" value="LIM_Mical_like"/>
    <property type="match status" value="1"/>
</dbReference>
<organism evidence="7 8">
    <name type="scientific">Ladona fulva</name>
    <name type="common">Scarce chaser dragonfly</name>
    <name type="synonym">Libellula fulva</name>
    <dbReference type="NCBI Taxonomy" id="123851"/>
    <lineage>
        <taxon>Eukaryota</taxon>
        <taxon>Metazoa</taxon>
        <taxon>Ecdysozoa</taxon>
        <taxon>Arthropoda</taxon>
        <taxon>Hexapoda</taxon>
        <taxon>Insecta</taxon>
        <taxon>Pterygota</taxon>
        <taxon>Palaeoptera</taxon>
        <taxon>Odonata</taxon>
        <taxon>Epiprocta</taxon>
        <taxon>Anisoptera</taxon>
        <taxon>Libelluloidea</taxon>
        <taxon>Libellulidae</taxon>
        <taxon>Ladona</taxon>
    </lineage>
</organism>
<gene>
    <name evidence="7" type="ORF">J437_LFUL001995</name>
</gene>
<dbReference type="AlphaFoldDB" id="A0A8K0JW95"/>
<dbReference type="OrthoDB" id="25654at2759"/>
<evidence type="ECO:0000313" key="8">
    <source>
        <dbReference type="Proteomes" id="UP000792457"/>
    </source>
</evidence>
<dbReference type="SMART" id="SM00132">
    <property type="entry name" value="LIM"/>
    <property type="match status" value="1"/>
</dbReference>
<keyword evidence="1 4" id="KW-0479">Metal-binding</keyword>
<feature type="region of interest" description="Disordered" evidence="5">
    <location>
        <begin position="68"/>
        <end position="103"/>
    </location>
</feature>
<dbReference type="Pfam" id="PF00412">
    <property type="entry name" value="LIM"/>
    <property type="match status" value="1"/>
</dbReference>